<dbReference type="PANTHER" id="PTHR46532">
    <property type="entry name" value="MALE FERTILITY FACTOR KL5"/>
    <property type="match status" value="1"/>
</dbReference>
<dbReference type="InterPro" id="IPR026983">
    <property type="entry name" value="DHC"/>
</dbReference>
<dbReference type="STRING" id="597456.A0A0L7RJF9"/>
<dbReference type="InterPro" id="IPR008952">
    <property type="entry name" value="Tetraspanin_EC2_sf"/>
</dbReference>
<proteinExistence type="predicted"/>
<dbReference type="Pfam" id="PF00335">
    <property type="entry name" value="Tetraspanin"/>
    <property type="match status" value="1"/>
</dbReference>
<dbReference type="Gene3D" id="1.10.1450.10">
    <property type="entry name" value="Tetraspanin"/>
    <property type="match status" value="1"/>
</dbReference>
<evidence type="ECO:0000313" key="8">
    <source>
        <dbReference type="Proteomes" id="UP000053825"/>
    </source>
</evidence>
<feature type="transmembrane region" description="Helical" evidence="5">
    <location>
        <begin position="64"/>
        <end position="86"/>
    </location>
</feature>
<comment type="subcellular location">
    <subcellularLocation>
        <location evidence="1">Membrane</location>
        <topology evidence="1">Multi-pass membrane protein</topology>
    </subcellularLocation>
</comment>
<keyword evidence="3 5" id="KW-1133">Transmembrane helix</keyword>
<dbReference type="AlphaFoldDB" id="A0A0L7RJF9"/>
<dbReference type="GO" id="GO:0051959">
    <property type="term" value="F:dynein light intermediate chain binding"/>
    <property type="evidence" value="ECO:0007669"/>
    <property type="project" value="InterPro"/>
</dbReference>
<dbReference type="GO" id="GO:0005858">
    <property type="term" value="C:axonemal dynein complex"/>
    <property type="evidence" value="ECO:0007669"/>
    <property type="project" value="TreeGrafter"/>
</dbReference>
<dbReference type="PANTHER" id="PTHR46532:SF11">
    <property type="entry name" value="DYNEIN AXONEMAL HEAVY CHAIN 12"/>
    <property type="match status" value="1"/>
</dbReference>
<evidence type="ECO:0000259" key="6">
    <source>
        <dbReference type="Pfam" id="PF08385"/>
    </source>
</evidence>
<feature type="transmembrane region" description="Helical" evidence="5">
    <location>
        <begin position="20"/>
        <end position="43"/>
    </location>
</feature>
<gene>
    <name evidence="7" type="ORF">WH47_04955</name>
</gene>
<accession>A0A0L7RJF9</accession>
<keyword evidence="4 5" id="KW-0472">Membrane</keyword>
<name>A0A0L7RJF9_9HYME</name>
<dbReference type="Proteomes" id="UP000053825">
    <property type="component" value="Unassembled WGS sequence"/>
</dbReference>
<keyword evidence="2 5" id="KW-0812">Transmembrane</keyword>
<feature type="domain" description="Dynein heavy chain tail" evidence="6">
    <location>
        <begin position="431"/>
        <end position="1000"/>
    </location>
</feature>
<organism evidence="7 8">
    <name type="scientific">Habropoda laboriosa</name>
    <dbReference type="NCBI Taxonomy" id="597456"/>
    <lineage>
        <taxon>Eukaryota</taxon>
        <taxon>Metazoa</taxon>
        <taxon>Ecdysozoa</taxon>
        <taxon>Arthropoda</taxon>
        <taxon>Hexapoda</taxon>
        <taxon>Insecta</taxon>
        <taxon>Pterygota</taxon>
        <taxon>Neoptera</taxon>
        <taxon>Endopterygota</taxon>
        <taxon>Hymenoptera</taxon>
        <taxon>Apocrita</taxon>
        <taxon>Aculeata</taxon>
        <taxon>Apoidea</taxon>
        <taxon>Anthophila</taxon>
        <taxon>Apidae</taxon>
        <taxon>Habropoda</taxon>
    </lineage>
</organism>
<dbReference type="InterPro" id="IPR013594">
    <property type="entry name" value="Dynein_heavy_tail"/>
</dbReference>
<dbReference type="GO" id="GO:0007018">
    <property type="term" value="P:microtubule-based movement"/>
    <property type="evidence" value="ECO:0007669"/>
    <property type="project" value="InterPro"/>
</dbReference>
<keyword evidence="7" id="KW-0282">Flagellum</keyword>
<keyword evidence="7" id="KW-0969">Cilium</keyword>
<protein>
    <submittedName>
        <fullName evidence="7">Dynein-1-beta heavy chain, flagellar inner arm I1 complex</fullName>
    </submittedName>
</protein>
<dbReference type="SUPFAM" id="SSF48652">
    <property type="entry name" value="Tetraspanin"/>
    <property type="match status" value="1"/>
</dbReference>
<sequence length="1062" mass="124996">MAFCDIRFTWNQRERLHRYVMLGVLVSLVIGMCLFFSGLFVSFTMATRLKLDERNLFEHVFKTLTIYGLYVFVHNLMGLKLCYNYFHYAEGAWMNLRLFVWSLLGSFVVLVGCFMASICFSTAERLAVQFREDLVEGMKRYLTDATWKKRIDKMQIEMQCCGIESSDDWHMTYWLQREFLALDSPDILRYAKLDGRVTPPVVPWSCCRIDVKGPCYHDPLQLPNPEQNSTYESLNARGCLTAMKTVLNGTLYSAAVLIAFLFVLQMNSVKDMTTLSGLDEGDWHYYSEITIREFFDNPNYTTLTVYYVNNLLTVSLYFPIIPVHELTYFVREPQEILRAETFRDRVLFGTMNSKVESHVLTVTQNVLAPIFLEIETWPDNTCVKADFYANMDTFLCNLTDLTYKMLGLTVIYVPREGSNLSDEASADKELVKRLEGVVAHWTTQIRIALSDQEQATPNELLCLQDEYDFWLYRHDNLCGLHYQLQNQTVKRIADFLFSTHSTYVRQFLALKDEIEHGVKEARSNIDFLRILVDPSKDLDKCTELSAIEEHLMDIVHLFRTIWLNSPYYNCHERIENLFKALSNQIIILCRNYVDLNKLFTGNSQKFMEKFYECIDACENYKELYDKIAHAHNSLTNVPWDLNRDNIFQHIDIFIGRCYDMIEICQAMMDFARMDETALSSKPMFGGTKGEERERVCQKIERLFHEALEKIEQNSSKIFDVHHSTWHDEMFAFRNEMKDLEVIIENLVASVFVNLNNVQEGVEDLQAFYSYMNREKLKVLFDAKTAEIWKLFGDDIQQTKQEVLDEREEYLSITPYYAGRALNLLLKGARLQSTREVLEQAMWMPYCSLSEDLYYQHDLLKKSIGDLVADIHSRWIHEVGENPRARLDRFLMRRSDPKSGLLECNIDPNILKVCRETGFWIALKFTIPVHIQIVYDKYIFLFFFSYRVDKVRAKRKRIYRVFAALSMTERELFRELIYQLDRKINPGLNRLTWNTEYVDAYIEDCFNQTANLQEFIDVYKESNQEIVRICEKICDTPMINIKPNHTYSLQELQEEFIKVRYEV</sequence>
<evidence type="ECO:0000256" key="5">
    <source>
        <dbReference type="SAM" id="Phobius"/>
    </source>
</evidence>
<keyword evidence="8" id="KW-1185">Reference proteome</keyword>
<reference evidence="7 8" key="1">
    <citation type="submission" date="2015-07" db="EMBL/GenBank/DDBJ databases">
        <title>The genome of Habropoda laboriosa.</title>
        <authorList>
            <person name="Pan H."/>
            <person name="Kapheim K."/>
        </authorList>
    </citation>
    <scope>NUCLEOTIDE SEQUENCE [LARGE SCALE GENOMIC DNA]</scope>
    <source>
        <strain evidence="7">0110345459</strain>
    </source>
</reference>
<feature type="transmembrane region" description="Helical" evidence="5">
    <location>
        <begin position="98"/>
        <end position="121"/>
    </location>
</feature>
<dbReference type="InterPro" id="IPR018499">
    <property type="entry name" value="Tetraspanin/Peripherin"/>
</dbReference>
<dbReference type="EMBL" id="KQ414581">
    <property type="protein sequence ID" value="KOC70969.1"/>
    <property type="molecule type" value="Genomic_DNA"/>
</dbReference>
<keyword evidence="7" id="KW-0966">Cell projection</keyword>
<evidence type="ECO:0000256" key="3">
    <source>
        <dbReference type="ARBA" id="ARBA00022989"/>
    </source>
</evidence>
<dbReference type="Pfam" id="PF08385">
    <property type="entry name" value="DHC_N1"/>
    <property type="match status" value="1"/>
</dbReference>
<dbReference type="OrthoDB" id="447173at2759"/>
<dbReference type="GO" id="GO:0045505">
    <property type="term" value="F:dynein intermediate chain binding"/>
    <property type="evidence" value="ECO:0007669"/>
    <property type="project" value="InterPro"/>
</dbReference>
<evidence type="ECO:0000256" key="2">
    <source>
        <dbReference type="ARBA" id="ARBA00022692"/>
    </source>
</evidence>
<evidence type="ECO:0000256" key="4">
    <source>
        <dbReference type="ARBA" id="ARBA00023136"/>
    </source>
</evidence>
<evidence type="ECO:0000313" key="7">
    <source>
        <dbReference type="EMBL" id="KOC70969.1"/>
    </source>
</evidence>
<dbReference type="GO" id="GO:0016020">
    <property type="term" value="C:membrane"/>
    <property type="evidence" value="ECO:0007669"/>
    <property type="project" value="UniProtKB-SubCell"/>
</dbReference>
<evidence type="ECO:0000256" key="1">
    <source>
        <dbReference type="ARBA" id="ARBA00004141"/>
    </source>
</evidence>